<sequence>ECAAGLSVDKRLKAPEPFESPTCLVGCRNSAVHLGVAAGIGPSTNSHGAQRTPG</sequence>
<evidence type="ECO:0000313" key="2">
    <source>
        <dbReference type="Proteomes" id="UP000335636"/>
    </source>
</evidence>
<dbReference type="EMBL" id="CABDUW010002170">
    <property type="protein sequence ID" value="VTJ85744.1"/>
    <property type="molecule type" value="Genomic_DNA"/>
</dbReference>
<organism evidence="1 2">
    <name type="scientific">Marmota monax</name>
    <name type="common">Woodchuck</name>
    <dbReference type="NCBI Taxonomy" id="9995"/>
    <lineage>
        <taxon>Eukaryota</taxon>
        <taxon>Metazoa</taxon>
        <taxon>Chordata</taxon>
        <taxon>Craniata</taxon>
        <taxon>Vertebrata</taxon>
        <taxon>Euteleostomi</taxon>
        <taxon>Mammalia</taxon>
        <taxon>Eutheria</taxon>
        <taxon>Euarchontoglires</taxon>
        <taxon>Glires</taxon>
        <taxon>Rodentia</taxon>
        <taxon>Sciuromorpha</taxon>
        <taxon>Sciuridae</taxon>
        <taxon>Xerinae</taxon>
        <taxon>Marmotini</taxon>
        <taxon>Marmota</taxon>
    </lineage>
</organism>
<protein>
    <submittedName>
        <fullName evidence="1">Uncharacterized protein</fullName>
    </submittedName>
</protein>
<gene>
    <name evidence="1" type="ORF">MONAX_5E012274</name>
</gene>
<feature type="non-terminal residue" evidence="1">
    <location>
        <position position="54"/>
    </location>
</feature>
<feature type="non-terminal residue" evidence="1">
    <location>
        <position position="1"/>
    </location>
</feature>
<reference evidence="1" key="1">
    <citation type="submission" date="2019-04" db="EMBL/GenBank/DDBJ databases">
        <authorList>
            <person name="Alioto T."/>
            <person name="Alioto T."/>
        </authorList>
    </citation>
    <scope>NUCLEOTIDE SEQUENCE [LARGE SCALE GENOMIC DNA]</scope>
</reference>
<dbReference type="Proteomes" id="UP000335636">
    <property type="component" value="Unassembled WGS sequence"/>
</dbReference>
<comment type="caution">
    <text evidence="1">The sequence shown here is derived from an EMBL/GenBank/DDBJ whole genome shotgun (WGS) entry which is preliminary data.</text>
</comment>
<dbReference type="AlphaFoldDB" id="A0A5E4CV98"/>
<keyword evidence="2" id="KW-1185">Reference proteome</keyword>
<name>A0A5E4CV98_MARMO</name>
<evidence type="ECO:0000313" key="1">
    <source>
        <dbReference type="EMBL" id="VTJ85744.1"/>
    </source>
</evidence>
<accession>A0A5E4CV98</accession>
<proteinExistence type="predicted"/>